<dbReference type="EMBL" id="JAADJZ010000017">
    <property type="protein sequence ID" value="KAF2869219.1"/>
    <property type="molecule type" value="Genomic_DNA"/>
</dbReference>
<dbReference type="Proteomes" id="UP000481861">
    <property type="component" value="Unassembled WGS sequence"/>
</dbReference>
<comment type="caution">
    <text evidence="1">The sequence shown here is derived from an EMBL/GenBank/DDBJ whole genome shotgun (WGS) entry which is preliminary data.</text>
</comment>
<reference evidence="1 2" key="1">
    <citation type="submission" date="2020-01" db="EMBL/GenBank/DDBJ databases">
        <authorList>
            <consortium name="DOE Joint Genome Institute"/>
            <person name="Haridas S."/>
            <person name="Albert R."/>
            <person name="Binder M."/>
            <person name="Bloem J."/>
            <person name="Labutti K."/>
            <person name="Salamov A."/>
            <person name="Andreopoulos B."/>
            <person name="Baker S.E."/>
            <person name="Barry K."/>
            <person name="Bills G."/>
            <person name="Bluhm B.H."/>
            <person name="Cannon C."/>
            <person name="Castanera R."/>
            <person name="Culley D.E."/>
            <person name="Daum C."/>
            <person name="Ezra D."/>
            <person name="Gonzalez J.B."/>
            <person name="Henrissat B."/>
            <person name="Kuo A."/>
            <person name="Liang C."/>
            <person name="Lipzen A."/>
            <person name="Lutzoni F."/>
            <person name="Magnuson J."/>
            <person name="Mondo S."/>
            <person name="Nolan M."/>
            <person name="Ohm R."/>
            <person name="Pangilinan J."/>
            <person name="Park H.-J.H."/>
            <person name="Ramirez L."/>
            <person name="Alfaro M."/>
            <person name="Sun H."/>
            <person name="Tritt A."/>
            <person name="Yoshinaga Y."/>
            <person name="Zwiers L.-H.L."/>
            <person name="Turgeon B.G."/>
            <person name="Goodwin S.B."/>
            <person name="Spatafora J.W."/>
            <person name="Crous P.W."/>
            <person name="Grigoriev I.V."/>
        </authorList>
    </citation>
    <scope>NUCLEOTIDE SEQUENCE [LARGE SCALE GENOMIC DNA]</scope>
    <source>
        <strain evidence="1 2">CBS 611.86</strain>
    </source>
</reference>
<dbReference type="OrthoDB" id="1896086at2759"/>
<protein>
    <submittedName>
        <fullName evidence="1">Uncharacterized protein</fullName>
    </submittedName>
</protein>
<dbReference type="GO" id="GO:0008237">
    <property type="term" value="F:metallopeptidase activity"/>
    <property type="evidence" value="ECO:0007669"/>
    <property type="project" value="InterPro"/>
</dbReference>
<gene>
    <name evidence="1" type="ORF">BDV95DRAFT_621072</name>
</gene>
<evidence type="ECO:0000313" key="1">
    <source>
        <dbReference type="EMBL" id="KAF2869219.1"/>
    </source>
</evidence>
<dbReference type="InterPro" id="IPR024079">
    <property type="entry name" value="MetalloPept_cat_dom_sf"/>
</dbReference>
<proteinExistence type="predicted"/>
<dbReference type="Pfam" id="PF18647">
    <property type="entry name" value="Fungal_lectin_2"/>
    <property type="match status" value="1"/>
</dbReference>
<dbReference type="SUPFAM" id="SSF55486">
    <property type="entry name" value="Metalloproteases ('zincins'), catalytic domain"/>
    <property type="match status" value="1"/>
</dbReference>
<accession>A0A7C8M5R7</accession>
<dbReference type="AlphaFoldDB" id="A0A7C8M5R7"/>
<evidence type="ECO:0000313" key="2">
    <source>
        <dbReference type="Proteomes" id="UP000481861"/>
    </source>
</evidence>
<organism evidence="1 2">
    <name type="scientific">Massariosphaeria phaeospora</name>
    <dbReference type="NCBI Taxonomy" id="100035"/>
    <lineage>
        <taxon>Eukaryota</taxon>
        <taxon>Fungi</taxon>
        <taxon>Dikarya</taxon>
        <taxon>Ascomycota</taxon>
        <taxon>Pezizomycotina</taxon>
        <taxon>Dothideomycetes</taxon>
        <taxon>Pleosporomycetidae</taxon>
        <taxon>Pleosporales</taxon>
        <taxon>Pleosporales incertae sedis</taxon>
        <taxon>Massariosphaeria</taxon>
    </lineage>
</organism>
<sequence length="439" mass="50262">MATTAVKEWWDEGKHKEIAATYLAIPDTDNYKDDKYAKQAVDNLKRVMKLSEAMPLGSKYIEVSCKDKWEMCKRNVEGVNRPIAGYAKNWMHVDGHHYDIVMCPPWFLVDTPDQLYNTWKDQPQGDISMDYLENDAGKLLHEFMHITFISEDRPEIKDKLYQGKRAYTAPVIADWVLNYKARAVDVVANADSYTQFVNAIHFKNKFGFLPPPERENPLKVNKECYDGGNRYVDKDLAEKWANDFCPNAAEKYKQGERSSYDEQYAEDKPDHVEFAAKWAASGRWSAAVFEDKCLDVLPDLVTGCDGASRWKTGGVSRFQDGDDDIYTFMFTPKHDRPSPVPSEAPGWCDVYFKFPAPYNEFYIYGGLWAGNDHGQGQLLPNVRRCGVVTDWEFEYYEEPDKDGYEWKAWGKIPIGAQQWGCIANAVKDSHGPEITCGGK</sequence>
<dbReference type="Gene3D" id="3.40.390.10">
    <property type="entry name" value="Collagenase (Catalytic Domain)"/>
    <property type="match status" value="1"/>
</dbReference>
<name>A0A7C8M5R7_9PLEO</name>
<keyword evidence="2" id="KW-1185">Reference proteome</keyword>